<protein>
    <submittedName>
        <fullName evidence="1">MFS general substrate transporter</fullName>
    </submittedName>
</protein>
<sequence>MASLKAIESHLDPDPQVRQRRVDPAVRPQTEFCHSESSKDGTNPFEIRFQAEDAANPLNWSNERKWAYTLLVGVTMFNATFASTLPSGALRSITRAFYPTMAPIESALITTIFVGGCVLGPCFWAPLSEIKGRRMTYLVSTAAYTLMQLGCALATSTAMLLVFRFLSGAFASSALTNAGGVITDLFPPMSRGTPMISHFFDIQAGPIFGPLVGGIVGEKASWRWLFWLLMIIGCALEAALFLLDETYAPLILTQRAKQIRKEVGPRRSLKAILTVNLARPLVMMVTEPIVALATVYMSFVFSLMFMFFAIWPLIFSRIGIYGFDPVKTGLSFTPMGVGCLIAAFMIPYFNRFYVRKSREARRPVPEARLLPAFFVGPLLALGLFCSGWTARRDLHWILPMLAGLPIGCAMVLVFQGWLTYLGDAYGVHATSAIAATVMARSLAGATLPLATHWLVESLGGLGWTSTLLGGFSLIISPLPLIVYR</sequence>
<accession>A0ACD0P5F4</accession>
<dbReference type="EMBL" id="KZ819732">
    <property type="protein sequence ID" value="PWN53291.1"/>
    <property type="molecule type" value="Genomic_DNA"/>
</dbReference>
<evidence type="ECO:0000313" key="1">
    <source>
        <dbReference type="EMBL" id="PWN53291.1"/>
    </source>
</evidence>
<proteinExistence type="predicted"/>
<dbReference type="Proteomes" id="UP000245626">
    <property type="component" value="Unassembled WGS sequence"/>
</dbReference>
<name>A0ACD0P5F4_9BASI</name>
<organism evidence="1 2">
    <name type="scientific">Violaceomyces palustris</name>
    <dbReference type="NCBI Taxonomy" id="1673888"/>
    <lineage>
        <taxon>Eukaryota</taxon>
        <taxon>Fungi</taxon>
        <taxon>Dikarya</taxon>
        <taxon>Basidiomycota</taxon>
        <taxon>Ustilaginomycotina</taxon>
        <taxon>Ustilaginomycetes</taxon>
        <taxon>Violaceomycetales</taxon>
        <taxon>Violaceomycetaceae</taxon>
        <taxon>Violaceomyces</taxon>
    </lineage>
</organism>
<keyword evidence="2" id="KW-1185">Reference proteome</keyword>
<gene>
    <name evidence="1" type="ORF">IE53DRAFT_310471</name>
</gene>
<reference evidence="1 2" key="1">
    <citation type="journal article" date="2018" name="Mol. Biol. Evol.">
        <title>Broad Genomic Sampling Reveals a Smut Pathogenic Ancestry of the Fungal Clade Ustilaginomycotina.</title>
        <authorList>
            <person name="Kijpornyongpan T."/>
            <person name="Mondo S.J."/>
            <person name="Barry K."/>
            <person name="Sandor L."/>
            <person name="Lee J."/>
            <person name="Lipzen A."/>
            <person name="Pangilinan J."/>
            <person name="LaButti K."/>
            <person name="Hainaut M."/>
            <person name="Henrissat B."/>
            <person name="Grigoriev I.V."/>
            <person name="Spatafora J.W."/>
            <person name="Aime M.C."/>
        </authorList>
    </citation>
    <scope>NUCLEOTIDE SEQUENCE [LARGE SCALE GENOMIC DNA]</scope>
    <source>
        <strain evidence="1 2">SA 807</strain>
    </source>
</reference>
<evidence type="ECO:0000313" key="2">
    <source>
        <dbReference type="Proteomes" id="UP000245626"/>
    </source>
</evidence>